<evidence type="ECO:0000313" key="5">
    <source>
        <dbReference type="EMBL" id="PNH05018.1"/>
    </source>
</evidence>
<dbReference type="EMBL" id="PGGS01000341">
    <property type="protein sequence ID" value="PNH05018.1"/>
    <property type="molecule type" value="Genomic_DNA"/>
</dbReference>
<proteinExistence type="inferred from homology"/>
<evidence type="ECO:0000256" key="1">
    <source>
        <dbReference type="ARBA" id="ARBA00008440"/>
    </source>
</evidence>
<dbReference type="PANTHER" id="PTHR30540:SF83">
    <property type="entry name" value="K+ POTASSIUM TRANSPORTER"/>
    <property type="match status" value="1"/>
</dbReference>
<evidence type="ECO:0000256" key="2">
    <source>
        <dbReference type="SAM" id="MobiDB-lite"/>
    </source>
</evidence>
<evidence type="ECO:0000259" key="4">
    <source>
        <dbReference type="Pfam" id="PF02705"/>
    </source>
</evidence>
<name>A0A2J7ZXM6_9CHLO</name>
<feature type="region of interest" description="Disordered" evidence="2">
    <location>
        <begin position="357"/>
        <end position="402"/>
    </location>
</feature>
<accession>A0A2J7ZXM6</accession>
<gene>
    <name evidence="5" type="ORF">TSOC_008747</name>
</gene>
<feature type="domain" description="K+ potassium transporter integral membrane" evidence="4">
    <location>
        <begin position="21"/>
        <end position="234"/>
    </location>
</feature>
<comment type="caution">
    <text evidence="5">The sequence shown here is derived from an EMBL/GenBank/DDBJ whole genome shotgun (WGS) entry which is preliminary data.</text>
</comment>
<dbReference type="GO" id="GO:0016020">
    <property type="term" value="C:membrane"/>
    <property type="evidence" value="ECO:0007669"/>
    <property type="project" value="UniProtKB-SubCell"/>
</dbReference>
<evidence type="ECO:0000313" key="6">
    <source>
        <dbReference type="Proteomes" id="UP000236333"/>
    </source>
</evidence>
<feature type="transmembrane region" description="Helical" evidence="3">
    <location>
        <begin position="95"/>
        <end position="115"/>
    </location>
</feature>
<feature type="transmembrane region" description="Helical" evidence="3">
    <location>
        <begin position="470"/>
        <end position="489"/>
    </location>
</feature>
<dbReference type="InterPro" id="IPR053951">
    <property type="entry name" value="K_trans_N"/>
</dbReference>
<dbReference type="AlphaFoldDB" id="A0A2J7ZXM6"/>
<comment type="similarity">
    <text evidence="1">Belongs to the HAK/KUP transporter (TC 2.A.72.3) family.</text>
</comment>
<dbReference type="Proteomes" id="UP000236333">
    <property type="component" value="Unassembled WGS sequence"/>
</dbReference>
<feature type="transmembrane region" description="Helical" evidence="3">
    <location>
        <begin position="211"/>
        <end position="244"/>
    </location>
</feature>
<feature type="transmembrane region" description="Helical" evidence="3">
    <location>
        <begin position="135"/>
        <end position="156"/>
    </location>
</feature>
<keyword evidence="3" id="KW-0472">Membrane</keyword>
<dbReference type="InterPro" id="IPR003855">
    <property type="entry name" value="K+_transporter"/>
</dbReference>
<dbReference type="PANTHER" id="PTHR30540">
    <property type="entry name" value="OSMOTIC STRESS POTASSIUM TRANSPORTER"/>
    <property type="match status" value="1"/>
</dbReference>
<feature type="transmembrane region" description="Helical" evidence="3">
    <location>
        <begin position="64"/>
        <end position="83"/>
    </location>
</feature>
<feature type="compositionally biased region" description="Gly residues" evidence="2">
    <location>
        <begin position="377"/>
        <end position="402"/>
    </location>
</feature>
<feature type="transmembrane region" description="Helical" evidence="3">
    <location>
        <begin position="21"/>
        <end position="44"/>
    </location>
</feature>
<keyword evidence="6" id="KW-1185">Reference proteome</keyword>
<feature type="compositionally biased region" description="Basic and acidic residues" evidence="2">
    <location>
        <begin position="332"/>
        <end position="345"/>
    </location>
</feature>
<protein>
    <submittedName>
        <fullName evidence="5">Potassium transporter 23</fullName>
    </submittedName>
</protein>
<feature type="transmembrane region" description="Helical" evidence="3">
    <location>
        <begin position="168"/>
        <end position="191"/>
    </location>
</feature>
<sequence>MPAAAVQTGVVVRPSVTLPRVALWGVAVMATASLMGDGVLTPSISVLSAVSGLTVAVPDLGQDVIIGVTIGILFLVFAIQPLGTGKVGLINAPVVALWLLANLAININTIVHYGGEVFEAINPAHIVTYFARNGAAGWRSLGAVMLSITGVEALYADLGHLSRGSISAATGLLAYPCLTITYFGQAAWIMHNPADTDVFWKSMPRPVLYPMLVLATLATMIASQALISAIFSTAIHGVCVFLSVRRLALPSVPRRRRLHVYTSRNATAPNFYHVVSSYGYLDVIDHGPAFLTELLDAVLRRLKAAAAARRRQATGGGGGGGGDDGDGGEYAARAESHHGGDQPRDVQHGQLVVRSLSHGGASSGGVGADSKGKSSVGSGGAGGGGGDGGGDGGGGGGAAPGGAAEGADGLLAAVETAAADFLEAQLHGVVYYASRAILRDPAARPRGSSLSRSRPGAGPLGAVWKGLASFYNWLLFGVLFRWLAALAFVDMESWRVPPERLVELGMAVEM</sequence>
<organism evidence="5 6">
    <name type="scientific">Tetrabaena socialis</name>
    <dbReference type="NCBI Taxonomy" id="47790"/>
    <lineage>
        <taxon>Eukaryota</taxon>
        <taxon>Viridiplantae</taxon>
        <taxon>Chlorophyta</taxon>
        <taxon>core chlorophytes</taxon>
        <taxon>Chlorophyceae</taxon>
        <taxon>CS clade</taxon>
        <taxon>Chlamydomonadales</taxon>
        <taxon>Tetrabaenaceae</taxon>
        <taxon>Tetrabaena</taxon>
    </lineage>
</organism>
<evidence type="ECO:0000256" key="3">
    <source>
        <dbReference type="SAM" id="Phobius"/>
    </source>
</evidence>
<keyword evidence="3" id="KW-0812">Transmembrane</keyword>
<feature type="region of interest" description="Disordered" evidence="2">
    <location>
        <begin position="309"/>
        <end position="345"/>
    </location>
</feature>
<dbReference type="OrthoDB" id="504708at2759"/>
<reference evidence="5 6" key="1">
    <citation type="journal article" date="2017" name="Mol. Biol. Evol.">
        <title>The 4-celled Tetrabaena socialis nuclear genome reveals the essential components for genetic control of cell number at the origin of multicellularity in the volvocine lineage.</title>
        <authorList>
            <person name="Featherston J."/>
            <person name="Arakaki Y."/>
            <person name="Hanschen E.R."/>
            <person name="Ferris P.J."/>
            <person name="Michod R.E."/>
            <person name="Olson B.J.S.C."/>
            <person name="Nozaki H."/>
            <person name="Durand P.M."/>
        </authorList>
    </citation>
    <scope>NUCLEOTIDE SEQUENCE [LARGE SCALE GENOMIC DNA]</scope>
    <source>
        <strain evidence="5 6">NIES-571</strain>
    </source>
</reference>
<keyword evidence="3" id="KW-1133">Transmembrane helix</keyword>
<dbReference type="GO" id="GO:0015079">
    <property type="term" value="F:potassium ion transmembrane transporter activity"/>
    <property type="evidence" value="ECO:0007669"/>
    <property type="project" value="InterPro"/>
</dbReference>
<dbReference type="Pfam" id="PF02705">
    <property type="entry name" value="K_trans"/>
    <property type="match status" value="1"/>
</dbReference>